<evidence type="ECO:0000256" key="1">
    <source>
        <dbReference type="ARBA" id="ARBA00004479"/>
    </source>
</evidence>
<dbReference type="SMART" id="SM00051">
    <property type="entry name" value="DSL"/>
    <property type="match status" value="1"/>
</dbReference>
<dbReference type="Proteomes" id="UP000466442">
    <property type="component" value="Linkage Group LG1"/>
</dbReference>
<dbReference type="Pfam" id="PF21700">
    <property type="entry name" value="EGF_DL_JAG"/>
    <property type="match status" value="1"/>
</dbReference>
<feature type="disulfide bond" evidence="13">
    <location>
        <begin position="227"/>
        <end position="236"/>
    </location>
</feature>
<comment type="subcellular location">
    <subcellularLocation>
        <location evidence="1 15">Membrane</location>
        <topology evidence="1 15">Single-pass type I membrane protein</topology>
    </subcellularLocation>
</comment>
<dbReference type="PROSITE" id="PS50026">
    <property type="entry name" value="EGF_3"/>
    <property type="match status" value="15"/>
</dbReference>
<evidence type="ECO:0000256" key="16">
    <source>
        <dbReference type="SAM" id="MobiDB-lite"/>
    </source>
</evidence>
<dbReference type="SMART" id="SM00215">
    <property type="entry name" value="VWC_out"/>
    <property type="match status" value="1"/>
</dbReference>
<feature type="disulfide bond" evidence="13">
    <location>
        <begin position="591"/>
        <end position="600"/>
    </location>
</feature>
<evidence type="ECO:0000256" key="12">
    <source>
        <dbReference type="ARBA" id="ARBA00023180"/>
    </source>
</evidence>
<dbReference type="InterPro" id="IPR001774">
    <property type="entry name" value="DSL"/>
</dbReference>
<evidence type="ECO:0000256" key="7">
    <source>
        <dbReference type="ARBA" id="ARBA00022782"/>
    </source>
</evidence>
<dbReference type="OrthoDB" id="283575at2759"/>
<keyword evidence="9 15" id="KW-1133">Transmembrane helix</keyword>
<evidence type="ECO:0000256" key="8">
    <source>
        <dbReference type="ARBA" id="ARBA00022843"/>
    </source>
</evidence>
<dbReference type="InterPro" id="IPR051022">
    <property type="entry name" value="Notch_Cell-Fate_Det"/>
</dbReference>
<dbReference type="GO" id="GO:0055123">
    <property type="term" value="P:digestive system development"/>
    <property type="evidence" value="ECO:0007669"/>
    <property type="project" value="UniProtKB-ARBA"/>
</dbReference>
<dbReference type="GO" id="GO:0005509">
    <property type="term" value="F:calcium ion binding"/>
    <property type="evidence" value="ECO:0007669"/>
    <property type="project" value="InterPro"/>
</dbReference>
<evidence type="ECO:0000256" key="4">
    <source>
        <dbReference type="ARBA" id="ARBA00022692"/>
    </source>
</evidence>
<dbReference type="FunFam" id="2.10.25.10:FF:000294">
    <property type="entry name" value="Delta-like protein"/>
    <property type="match status" value="1"/>
</dbReference>
<evidence type="ECO:0000256" key="10">
    <source>
        <dbReference type="ARBA" id="ARBA00023136"/>
    </source>
</evidence>
<comment type="caution">
    <text evidence="13">Lacks conserved residue(s) required for the propagation of feature annotation.</text>
</comment>
<name>A0A6A4IWD8_APOLU</name>
<dbReference type="GO" id="GO:0048100">
    <property type="term" value="P:wing disc anterior/posterior pattern formation"/>
    <property type="evidence" value="ECO:0007669"/>
    <property type="project" value="UniProtKB-ARBA"/>
</dbReference>
<dbReference type="Pfam" id="PF12661">
    <property type="entry name" value="hEGF"/>
    <property type="match status" value="4"/>
</dbReference>
<evidence type="ECO:0000256" key="6">
    <source>
        <dbReference type="ARBA" id="ARBA00022737"/>
    </source>
</evidence>
<feature type="disulfide bond" evidence="13">
    <location>
        <begin position="378"/>
        <end position="387"/>
    </location>
</feature>
<dbReference type="GO" id="GO:0048732">
    <property type="term" value="P:gland development"/>
    <property type="evidence" value="ECO:0007669"/>
    <property type="project" value="UniProtKB-ARBA"/>
</dbReference>
<dbReference type="InterPro" id="IPR026219">
    <property type="entry name" value="Jagged/Serrate"/>
</dbReference>
<keyword evidence="5 15" id="KW-0732">Signal</keyword>
<keyword evidence="19" id="KW-1185">Reference proteome</keyword>
<dbReference type="GO" id="GO:0030855">
    <property type="term" value="P:epithelial cell differentiation"/>
    <property type="evidence" value="ECO:0007669"/>
    <property type="project" value="UniProtKB-ARBA"/>
</dbReference>
<keyword evidence="6 15" id="KW-0677">Repeat</keyword>
<comment type="function">
    <text evidence="15">Putative Notch ligand involved in the mediation of Notch signaling.</text>
</comment>
<feature type="disulfide bond" evidence="13">
    <location>
        <begin position="265"/>
        <end position="274"/>
    </location>
</feature>
<dbReference type="GO" id="GO:0042063">
    <property type="term" value="P:gliogenesis"/>
    <property type="evidence" value="ECO:0007669"/>
    <property type="project" value="UniProtKB-ARBA"/>
</dbReference>
<dbReference type="GO" id="GO:0048598">
    <property type="term" value="P:embryonic morphogenesis"/>
    <property type="evidence" value="ECO:0007669"/>
    <property type="project" value="UniProtKB-ARBA"/>
</dbReference>
<feature type="disulfide bond" evidence="13">
    <location>
        <begin position="553"/>
        <end position="562"/>
    </location>
</feature>
<dbReference type="Pfam" id="PF07974">
    <property type="entry name" value="EGF_2"/>
    <property type="match status" value="1"/>
</dbReference>
<dbReference type="GO" id="GO:0007219">
    <property type="term" value="P:Notch signaling pathway"/>
    <property type="evidence" value="ECO:0007669"/>
    <property type="project" value="InterPro"/>
</dbReference>
<keyword evidence="2 15" id="KW-0217">Developmental protein</keyword>
<keyword evidence="3 13" id="KW-0245">EGF-like domain</keyword>
<dbReference type="InterPro" id="IPR056986">
    <property type="entry name" value="JAG1_1/2_dom"/>
</dbReference>
<dbReference type="SMART" id="SM00179">
    <property type="entry name" value="EGF_CA"/>
    <property type="match status" value="14"/>
</dbReference>
<feature type="disulfide bond" evidence="13">
    <location>
        <begin position="706"/>
        <end position="715"/>
    </location>
</feature>
<dbReference type="Pfam" id="PF23575">
    <property type="entry name" value="JAG1"/>
    <property type="match status" value="1"/>
</dbReference>
<dbReference type="InterPro" id="IPR000152">
    <property type="entry name" value="EGF-type_Asp/Asn_hydroxyl_site"/>
</dbReference>
<dbReference type="InterPro" id="IPR013032">
    <property type="entry name" value="EGF-like_CS"/>
</dbReference>
<evidence type="ECO:0000256" key="3">
    <source>
        <dbReference type="ARBA" id="ARBA00022536"/>
    </source>
</evidence>
<feature type="disulfide bond" evidence="13">
    <location>
        <begin position="477"/>
        <end position="486"/>
    </location>
</feature>
<dbReference type="InterPro" id="IPR013111">
    <property type="entry name" value="EGF_extracell"/>
</dbReference>
<evidence type="ECO:0000256" key="2">
    <source>
        <dbReference type="ARBA" id="ARBA00022473"/>
    </source>
</evidence>
<dbReference type="GO" id="GO:0048568">
    <property type="term" value="P:embryonic organ development"/>
    <property type="evidence" value="ECO:0007669"/>
    <property type="project" value="UniProtKB-ARBA"/>
</dbReference>
<keyword evidence="10 15" id="KW-0472">Membrane</keyword>
<dbReference type="AlphaFoldDB" id="A0A6A4IWD8"/>
<dbReference type="Pfam" id="PF01414">
    <property type="entry name" value="DSL"/>
    <property type="match status" value="1"/>
</dbReference>
<dbReference type="GO" id="GO:0005886">
    <property type="term" value="C:plasma membrane"/>
    <property type="evidence" value="ECO:0007669"/>
    <property type="project" value="UniProtKB-ARBA"/>
</dbReference>
<protein>
    <recommendedName>
        <fullName evidence="15">Delta-like protein</fullName>
    </recommendedName>
</protein>
<evidence type="ECO:0000256" key="14">
    <source>
        <dbReference type="PROSITE-ProRule" id="PRU00377"/>
    </source>
</evidence>
<keyword evidence="11 13" id="KW-1015">Disulfide bond</keyword>
<dbReference type="PRINTS" id="PR02059">
    <property type="entry name" value="JAGGEDFAMILY"/>
</dbReference>
<dbReference type="PANTHER" id="PTHR24049">
    <property type="entry name" value="CRUMBS FAMILY MEMBER"/>
    <property type="match status" value="1"/>
</dbReference>
<dbReference type="SMART" id="SM00181">
    <property type="entry name" value="EGF"/>
    <property type="match status" value="17"/>
</dbReference>
<evidence type="ECO:0000256" key="9">
    <source>
        <dbReference type="ARBA" id="ARBA00022989"/>
    </source>
</evidence>
<dbReference type="PROSITE" id="PS00022">
    <property type="entry name" value="EGF_1"/>
    <property type="match status" value="15"/>
</dbReference>
<feature type="disulfide bond" evidence="13">
    <location>
        <begin position="189"/>
        <end position="198"/>
    </location>
</feature>
<dbReference type="Gene3D" id="2.10.25.10">
    <property type="entry name" value="Laminin"/>
    <property type="match status" value="15"/>
</dbReference>
<feature type="region of interest" description="Disordered" evidence="16">
    <location>
        <begin position="977"/>
        <end position="1013"/>
    </location>
</feature>
<dbReference type="SUPFAM" id="SSF57196">
    <property type="entry name" value="EGF/Laminin"/>
    <property type="match status" value="6"/>
</dbReference>
<dbReference type="GO" id="GO:0035239">
    <property type="term" value="P:tube morphogenesis"/>
    <property type="evidence" value="ECO:0007669"/>
    <property type="project" value="UniProtKB-ARBA"/>
</dbReference>
<dbReference type="GO" id="GO:0030718">
    <property type="term" value="P:germ-line stem cell population maintenance"/>
    <property type="evidence" value="ECO:0007669"/>
    <property type="project" value="UniProtKB-ARBA"/>
</dbReference>
<keyword evidence="12" id="KW-0325">Glycoprotein</keyword>
<dbReference type="InterPro" id="IPR001881">
    <property type="entry name" value="EGF-like_Ca-bd_dom"/>
</dbReference>
<dbReference type="InterPro" id="IPR049883">
    <property type="entry name" value="NOTCH1_EGF-like"/>
</dbReference>
<feature type="disulfide bond" evidence="14">
    <location>
        <begin position="64"/>
        <end position="76"/>
    </location>
</feature>
<dbReference type="InterPro" id="IPR000742">
    <property type="entry name" value="EGF"/>
</dbReference>
<dbReference type="FunFam" id="2.10.25.10:FF:000061">
    <property type="entry name" value="Delta-like protein"/>
    <property type="match status" value="2"/>
</dbReference>
<evidence type="ECO:0000256" key="15">
    <source>
        <dbReference type="RuleBase" id="RU280815"/>
    </source>
</evidence>
<dbReference type="FunFam" id="2.10.25.10:FF:000122">
    <property type="entry name" value="Protein crumbs homolog 2"/>
    <property type="match status" value="1"/>
</dbReference>
<evidence type="ECO:0000256" key="5">
    <source>
        <dbReference type="ARBA" id="ARBA00022729"/>
    </source>
</evidence>
<dbReference type="GO" id="GO:0048018">
    <property type="term" value="F:receptor ligand activity"/>
    <property type="evidence" value="ECO:0007669"/>
    <property type="project" value="UniProtKB-ARBA"/>
</dbReference>
<dbReference type="InterPro" id="IPR001007">
    <property type="entry name" value="VWF_dom"/>
</dbReference>
<dbReference type="CDD" id="cd00054">
    <property type="entry name" value="EGF_CA"/>
    <property type="match status" value="12"/>
</dbReference>
<dbReference type="FunFam" id="2.10.25.10:FF:000066">
    <property type="entry name" value="FAT atypical cadherin 4"/>
    <property type="match status" value="1"/>
</dbReference>
<dbReference type="FunFam" id="2.10.25.10:FF:000095">
    <property type="entry name" value="Notch, isoform B"/>
    <property type="match status" value="1"/>
</dbReference>
<feature type="disulfide bond" evidence="14">
    <location>
        <begin position="51"/>
        <end position="60"/>
    </location>
</feature>
<dbReference type="GO" id="GO:0043208">
    <property type="term" value="F:glycosphingolipid binding"/>
    <property type="evidence" value="ECO:0007669"/>
    <property type="project" value="UniProtKB-ARBA"/>
</dbReference>
<organism evidence="18 19">
    <name type="scientific">Apolygus lucorum</name>
    <name type="common">Small green plant bug</name>
    <name type="synonym">Lygocoris lucorum</name>
    <dbReference type="NCBI Taxonomy" id="248454"/>
    <lineage>
        <taxon>Eukaryota</taxon>
        <taxon>Metazoa</taxon>
        <taxon>Ecdysozoa</taxon>
        <taxon>Arthropoda</taxon>
        <taxon>Hexapoda</taxon>
        <taxon>Insecta</taxon>
        <taxon>Pterygota</taxon>
        <taxon>Neoptera</taxon>
        <taxon>Paraneoptera</taxon>
        <taxon>Hemiptera</taxon>
        <taxon>Heteroptera</taxon>
        <taxon>Panheteroptera</taxon>
        <taxon>Cimicomorpha</taxon>
        <taxon>Miridae</taxon>
        <taxon>Mirini</taxon>
        <taxon>Apolygus</taxon>
    </lineage>
</organism>
<keyword evidence="8" id="KW-0832">Ubl conjugation</keyword>
<dbReference type="PROSITE" id="PS01186">
    <property type="entry name" value="EGF_2"/>
    <property type="match status" value="10"/>
</dbReference>
<dbReference type="FunFam" id="2.10.25.140:FF:000001">
    <property type="entry name" value="Delta-like protein"/>
    <property type="match status" value="1"/>
</dbReference>
<comment type="caution">
    <text evidence="18">The sequence shown here is derived from an EMBL/GenBank/DDBJ whole genome shotgun (WGS) entry which is preliminary data.</text>
</comment>
<reference evidence="18" key="1">
    <citation type="journal article" date="2021" name="Mol. Ecol. Resour.">
        <title>Apolygus lucorum genome provides insights into omnivorousness and mesophyll feeding.</title>
        <authorList>
            <person name="Liu Y."/>
            <person name="Liu H."/>
            <person name="Wang H."/>
            <person name="Huang T."/>
            <person name="Liu B."/>
            <person name="Yang B."/>
            <person name="Yin L."/>
            <person name="Li B."/>
            <person name="Zhang Y."/>
            <person name="Zhang S."/>
            <person name="Jiang F."/>
            <person name="Zhang X."/>
            <person name="Ren Y."/>
            <person name="Wang B."/>
            <person name="Wang S."/>
            <person name="Lu Y."/>
            <person name="Wu K."/>
            <person name="Fan W."/>
            <person name="Wang G."/>
        </authorList>
    </citation>
    <scope>NUCLEOTIDE SEQUENCE</scope>
    <source>
        <strain evidence="18">12Hb</strain>
    </source>
</reference>
<feature type="compositionally biased region" description="Basic and acidic residues" evidence="16">
    <location>
        <begin position="977"/>
        <end position="988"/>
    </location>
</feature>
<dbReference type="GO" id="GO:0009986">
    <property type="term" value="C:cell surface"/>
    <property type="evidence" value="ECO:0007669"/>
    <property type="project" value="UniProtKB-ARBA"/>
</dbReference>
<dbReference type="GO" id="GO:0030182">
    <property type="term" value="P:neuron differentiation"/>
    <property type="evidence" value="ECO:0007669"/>
    <property type="project" value="UniProtKB-ARBA"/>
</dbReference>
<evidence type="ECO:0000256" key="11">
    <source>
        <dbReference type="ARBA" id="ARBA00023157"/>
    </source>
</evidence>
<dbReference type="FunFam" id="2.10.25.10:FF:000117">
    <property type="entry name" value="Delta-like protein"/>
    <property type="match status" value="1"/>
</dbReference>
<dbReference type="SUPFAM" id="SSF57184">
    <property type="entry name" value="Growth factor receptor domain"/>
    <property type="match status" value="2"/>
</dbReference>
<dbReference type="FunFam" id="2.10.25.10:FF:000006">
    <property type="entry name" value="Versican core protein-like isoform 1"/>
    <property type="match status" value="1"/>
</dbReference>
<feature type="disulfide bond" evidence="13">
    <location>
        <begin position="515"/>
        <end position="524"/>
    </location>
</feature>
<keyword evidence="7" id="KW-0221">Differentiation</keyword>
<dbReference type="FunFam" id="2.10.25.10:FF:000431">
    <property type="entry name" value="Delta-like protein"/>
    <property type="match status" value="1"/>
</dbReference>
<dbReference type="FunFam" id="2.10.25.10:FF:000018">
    <property type="entry name" value="Delta-like 1"/>
    <property type="match status" value="1"/>
</dbReference>
<dbReference type="FunFam" id="2.10.25.10:FF:000472">
    <property type="entry name" value="Uncharacterized protein, isoform A"/>
    <property type="match status" value="2"/>
</dbReference>
<feature type="disulfide bond" evidence="13">
    <location>
        <begin position="668"/>
        <end position="677"/>
    </location>
</feature>
<dbReference type="PROSITE" id="PS00010">
    <property type="entry name" value="ASX_HYDROXYL"/>
    <property type="match status" value="10"/>
</dbReference>
<dbReference type="InterPro" id="IPR009030">
    <property type="entry name" value="Growth_fac_rcpt_cys_sf"/>
</dbReference>
<dbReference type="GO" id="GO:0035214">
    <property type="term" value="P:eye-antennal disc development"/>
    <property type="evidence" value="ECO:0007669"/>
    <property type="project" value="UniProtKB-ARBA"/>
</dbReference>
<feature type="disulfide bond" evidence="13">
    <location>
        <begin position="319"/>
        <end position="329"/>
    </location>
</feature>
<feature type="disulfide bond" evidence="13">
    <location>
        <begin position="303"/>
        <end position="312"/>
    </location>
</feature>
<dbReference type="GO" id="GO:0046331">
    <property type="term" value="P:lateral inhibition"/>
    <property type="evidence" value="ECO:0007669"/>
    <property type="project" value="UniProtKB-ARBA"/>
</dbReference>
<evidence type="ECO:0000256" key="13">
    <source>
        <dbReference type="PROSITE-ProRule" id="PRU00076"/>
    </source>
</evidence>
<dbReference type="Pfam" id="PF00008">
    <property type="entry name" value="EGF"/>
    <property type="match status" value="8"/>
</dbReference>
<dbReference type="InterPro" id="IPR018097">
    <property type="entry name" value="EGF_Ca-bd_CS"/>
</dbReference>
<dbReference type="PROSITE" id="PS51051">
    <property type="entry name" value="DSL"/>
    <property type="match status" value="1"/>
</dbReference>
<dbReference type="GO" id="GO:0048468">
    <property type="term" value="P:cell development"/>
    <property type="evidence" value="ECO:0007669"/>
    <property type="project" value="UniProtKB-ARBA"/>
</dbReference>
<feature type="transmembrane region" description="Helical" evidence="17">
    <location>
        <begin position="944"/>
        <end position="967"/>
    </location>
</feature>
<dbReference type="GO" id="GO:0009953">
    <property type="term" value="P:dorsal/ventral pattern formation"/>
    <property type="evidence" value="ECO:0007669"/>
    <property type="project" value="UniProtKB-ARBA"/>
</dbReference>
<evidence type="ECO:0000256" key="17">
    <source>
        <dbReference type="SAM" id="Phobius"/>
    </source>
</evidence>
<dbReference type="Gene3D" id="2.10.25.140">
    <property type="match status" value="1"/>
</dbReference>
<dbReference type="GO" id="GO:0008587">
    <property type="term" value="P:imaginal disc-derived wing margin morphogenesis"/>
    <property type="evidence" value="ECO:0007669"/>
    <property type="project" value="UniProtKB-ARBA"/>
</dbReference>
<proteinExistence type="predicted"/>
<keyword evidence="4 15" id="KW-0812">Transmembrane</keyword>
<dbReference type="PROSITE" id="PS01187">
    <property type="entry name" value="EGF_CA"/>
    <property type="match status" value="5"/>
</dbReference>
<evidence type="ECO:0000313" key="18">
    <source>
        <dbReference type="EMBL" id="KAF6216970.1"/>
    </source>
</evidence>
<sequence length="1100" mass="119692">MGVGCTIHVAESVGVIEEATYSGIILPGAEWHTLKHEGTVARITYRVRVICDHHYYNTTCIKFCRPRNDKFGHYTCDSNGDKICISGWRGVNCEIAICKEGCHPIHGRCDNPGECFCRLGWRGELCGQCTPYPGCKHGYCNGSSWQCICDTNWGGILCDQDLNYCGTHEPCENGGTCENTHPDQYLCRCSEGFSGLNCEVVDNPCVTAPCANGGSCILSGGQFACSCLPGWTGPTCLTNIEECASMPCQNGATCVDLENKFMCECPDGWEGSLCQYDVEECTKDVCVNSISCNNLAGDYQCKCQPGWSGKNCTLNINDCIGQCLNGATCIDLVNDYHCACQPGFTGRNCGTDIDDCESNPCLNGGECIDQIDSFRCICPVDYIGQFCEIDHDYCSPNPCKNGAPCFKTQRDYYCHCPPSWEGKNCTTPKVDCLHPPCNVGFILNSCVDTANGSASTEVCGDHGHCFTFPNGVFRCTCDPGYTGKLCQENINDCNDNPCQNGATCVDKINSFQCICREGWHGTLCTENTDDCNNNPCQNNGTCVDGIADFSCNCDSGWKGKTCSLINGHCDAFTCQNGGTCQDLGYSYLCRCPPYWGGSVCHLAKNNACKPNPCKNGATCVNTGTSYTCVCREGFEGSLCEQDINDCQSSPCYNGAKCTDGVNWFLCECAPGFAGPDCRININECASNPCGHGATCIDKIAFFICLCPPGKTGPTCNEVEEIVLSTGVCQWNRQYFSNGSHWKDECNHCVCNDGVVVCSNVWCGLQNCMHSSNSCGHKQVCVPWLKDGCLSHGCEGWGECRELLNNAKIVGPPSVPTPESCWPNQAILANNCANLYLTVNVQLLGPGVNTETLCNDLRSLLATTHAGLHNVIILCDLKVSSNRTLAVTMWNNETSGDGVQEAVRVIAELISHRQGESNPTSLSAVTEVDVEAGLVPVHEDTNERWWAKPLITVGVLLLPLFICIMYWVRIRPRAPVREHCGRTQEEEKSNNIQNEENLRKYSNPLKDDSTGSVSDIPTRVSIVRPLSTSPNEVLEMINEGGSAEKAGPSHGLLYKSQNPSSNDNINKDFGCKQVNLNVVTPVQRTLRPPNQRTKDVFTVLV</sequence>
<feature type="disulfide bond" evidence="13">
    <location>
        <begin position="117"/>
        <end position="126"/>
    </location>
</feature>
<dbReference type="EMBL" id="WIXP02000001">
    <property type="protein sequence ID" value="KAF6216970.1"/>
    <property type="molecule type" value="Genomic_DNA"/>
</dbReference>
<evidence type="ECO:0000313" key="19">
    <source>
        <dbReference type="Proteomes" id="UP000466442"/>
    </source>
</evidence>
<feature type="disulfide bond" evidence="13">
    <location>
        <begin position="340"/>
        <end position="349"/>
    </location>
</feature>
<feature type="disulfide bond" evidence="14">
    <location>
        <begin position="84"/>
        <end position="93"/>
    </location>
</feature>
<accession>A0A6A4IWD8</accession>
<gene>
    <name evidence="18" type="ORF">GE061_001321</name>
</gene>
<dbReference type="GO" id="GO:0005112">
    <property type="term" value="F:Notch binding"/>
    <property type="evidence" value="ECO:0007669"/>
    <property type="project" value="InterPro"/>
</dbReference>
<feature type="disulfide bond" evidence="13">
    <location>
        <begin position="630"/>
        <end position="639"/>
    </location>
</feature>
<feature type="disulfide bond" evidence="13">
    <location>
        <begin position="416"/>
        <end position="425"/>
    </location>
</feature>
<dbReference type="GO" id="GO:0016330">
    <property type="term" value="P:second mitotic wave involved in compound eye morphogenesis"/>
    <property type="evidence" value="ECO:0007669"/>
    <property type="project" value="UniProtKB-ARBA"/>
</dbReference>
<dbReference type="Pfam" id="PF07645">
    <property type="entry name" value="EGF_CA"/>
    <property type="match status" value="1"/>
</dbReference>
<dbReference type="GO" id="GO:0045179">
    <property type="term" value="C:apical cortex"/>
    <property type="evidence" value="ECO:0007669"/>
    <property type="project" value="UniProtKB-ARBA"/>
</dbReference>